<accession>A0A4Y2PRG6</accession>
<gene>
    <name evidence="1" type="ORF">AVEN_268630_1</name>
</gene>
<proteinExistence type="predicted"/>
<sequence>MIEKGCDGTVVNTGVFNGVILRLELKLHGSIQWIICLLHFNESPLRQLFERKSSGPSSYIGDIGRNLKVFEMLPLVAFNSIECELPGIDSTNLSCDLKYLLHICTAISTGVGSSDLVKRQPGTLHLAHWVTTANRR</sequence>
<reference evidence="1 2" key="1">
    <citation type="journal article" date="2019" name="Sci. Rep.">
        <title>Orb-weaving spider Araneus ventricosus genome elucidates the spidroin gene catalogue.</title>
        <authorList>
            <person name="Kono N."/>
            <person name="Nakamura H."/>
            <person name="Ohtoshi R."/>
            <person name="Moran D.A.P."/>
            <person name="Shinohara A."/>
            <person name="Yoshida Y."/>
            <person name="Fujiwara M."/>
            <person name="Mori M."/>
            <person name="Tomita M."/>
            <person name="Arakawa K."/>
        </authorList>
    </citation>
    <scope>NUCLEOTIDE SEQUENCE [LARGE SCALE GENOMIC DNA]</scope>
</reference>
<evidence type="ECO:0000313" key="2">
    <source>
        <dbReference type="Proteomes" id="UP000499080"/>
    </source>
</evidence>
<keyword evidence="2" id="KW-1185">Reference proteome</keyword>
<comment type="caution">
    <text evidence="1">The sequence shown here is derived from an EMBL/GenBank/DDBJ whole genome shotgun (WGS) entry which is preliminary data.</text>
</comment>
<dbReference type="OrthoDB" id="10038071at2759"/>
<dbReference type="EMBL" id="BGPR01011935">
    <property type="protein sequence ID" value="GBN53702.1"/>
    <property type="molecule type" value="Genomic_DNA"/>
</dbReference>
<evidence type="ECO:0000313" key="1">
    <source>
        <dbReference type="EMBL" id="GBN53702.1"/>
    </source>
</evidence>
<dbReference type="Proteomes" id="UP000499080">
    <property type="component" value="Unassembled WGS sequence"/>
</dbReference>
<protein>
    <submittedName>
        <fullName evidence="1">Uncharacterized protein</fullName>
    </submittedName>
</protein>
<organism evidence="1 2">
    <name type="scientific">Araneus ventricosus</name>
    <name type="common">Orbweaver spider</name>
    <name type="synonym">Epeira ventricosa</name>
    <dbReference type="NCBI Taxonomy" id="182803"/>
    <lineage>
        <taxon>Eukaryota</taxon>
        <taxon>Metazoa</taxon>
        <taxon>Ecdysozoa</taxon>
        <taxon>Arthropoda</taxon>
        <taxon>Chelicerata</taxon>
        <taxon>Arachnida</taxon>
        <taxon>Araneae</taxon>
        <taxon>Araneomorphae</taxon>
        <taxon>Entelegynae</taxon>
        <taxon>Araneoidea</taxon>
        <taxon>Araneidae</taxon>
        <taxon>Araneus</taxon>
    </lineage>
</organism>
<name>A0A4Y2PRG6_ARAVE</name>
<dbReference type="AlphaFoldDB" id="A0A4Y2PRG6"/>